<dbReference type="InterPro" id="IPR039552">
    <property type="entry name" value="IS66_C"/>
</dbReference>
<feature type="domain" description="Transposase IS66 central" evidence="1">
    <location>
        <begin position="1"/>
        <end position="196"/>
    </location>
</feature>
<dbReference type="InterPro" id="IPR052344">
    <property type="entry name" value="Transposase-related"/>
</dbReference>
<proteinExistence type="predicted"/>
<dbReference type="PANTHER" id="PTHR33678">
    <property type="entry name" value="BLL1576 PROTEIN"/>
    <property type="match status" value="1"/>
</dbReference>
<evidence type="ECO:0000313" key="3">
    <source>
        <dbReference type="EMBL" id="KYC52872.1"/>
    </source>
</evidence>
<reference evidence="3 4" key="1">
    <citation type="journal article" date="2016" name="ISME J.">
        <title>Chasing the elusive Euryarchaeota class WSA2: genomes reveal a uniquely fastidious methyl-reducing methanogen.</title>
        <authorList>
            <person name="Nobu M.K."/>
            <person name="Narihiro T."/>
            <person name="Kuroda K."/>
            <person name="Mei R."/>
            <person name="Liu W.T."/>
        </authorList>
    </citation>
    <scope>NUCLEOTIDE SEQUENCE [LARGE SCALE GENOMIC DNA]</scope>
    <source>
        <strain evidence="3">ADurb1013_Bin02101</strain>
    </source>
</reference>
<evidence type="ECO:0000259" key="2">
    <source>
        <dbReference type="Pfam" id="PF13817"/>
    </source>
</evidence>
<evidence type="ECO:0000313" key="4">
    <source>
        <dbReference type="Proteomes" id="UP000092420"/>
    </source>
</evidence>
<evidence type="ECO:0000259" key="1">
    <source>
        <dbReference type="Pfam" id="PF03050"/>
    </source>
</evidence>
<dbReference type="PATRIC" id="fig|1706433.3.peg.1570"/>
<protein>
    <submittedName>
        <fullName evidence="3">Transposase IS66 family protein</fullName>
    </submittedName>
</protein>
<organism evidence="3 4">
    <name type="scientific">Candidatus Methanofastidiosum methylothiophilum</name>
    <dbReference type="NCBI Taxonomy" id="1705564"/>
    <lineage>
        <taxon>Archaea</taxon>
        <taxon>Methanobacteriati</taxon>
        <taxon>Methanobacteriota</taxon>
        <taxon>Stenosarchaea group</taxon>
        <taxon>Candidatus Methanofastidiosia</taxon>
        <taxon>Candidatus Methanofastidiosales</taxon>
        <taxon>Candidatus Methanofastidiosaceae</taxon>
        <taxon>Candidatus Methanofastidiosum</taxon>
    </lineage>
</organism>
<dbReference type="PANTHER" id="PTHR33678:SF1">
    <property type="entry name" value="BLL1576 PROTEIN"/>
    <property type="match status" value="1"/>
</dbReference>
<name>A0A150J6I8_9EURY</name>
<feature type="domain" description="Transposase IS66 C-terminal" evidence="2">
    <location>
        <begin position="203"/>
        <end position="240"/>
    </location>
</feature>
<dbReference type="NCBIfam" id="NF033517">
    <property type="entry name" value="transpos_IS66"/>
    <property type="match status" value="1"/>
</dbReference>
<dbReference type="Proteomes" id="UP000092420">
    <property type="component" value="Unassembled WGS sequence"/>
</dbReference>
<dbReference type="Pfam" id="PF13817">
    <property type="entry name" value="DDE_Tnp_IS66_C"/>
    <property type="match status" value="1"/>
</dbReference>
<dbReference type="Pfam" id="PF03050">
    <property type="entry name" value="DDE_Tnp_IS66"/>
    <property type="match status" value="1"/>
</dbReference>
<dbReference type="InterPro" id="IPR004291">
    <property type="entry name" value="Transposase_IS66_central"/>
</dbReference>
<sequence>MWVTEGFSEGKPIIFFHYHPSRSKEIPLRLLKDYEGYLQTDGYSGYDEAGSFPGITHVGCLAHVRRKFIDAQKLGSKEASIFISMIAELYEKETTLRREYKEGLLTTEHFLTLRRKEQAPKLTAMHAWLMAHAGVSPPTLAFGKAVSYALSQWEKITHYLDHELLTPDTNRVENAIRPFVIGRKNWLFSNTPLGAHASASIYSIIETAKANGHEPYHYLCYLFNELPKAKSLEGKLQLLPYRIGPTDY</sequence>
<gene>
    <name evidence="3" type="ORF">AN188_01541</name>
</gene>
<comment type="caution">
    <text evidence="3">The sequence shown here is derived from an EMBL/GenBank/DDBJ whole genome shotgun (WGS) entry which is preliminary data.</text>
</comment>
<accession>A0A150J6I8</accession>
<dbReference type="AlphaFoldDB" id="A0A150J6I8"/>
<dbReference type="EMBL" id="LNJB01000035">
    <property type="protein sequence ID" value="KYC52872.1"/>
    <property type="molecule type" value="Genomic_DNA"/>
</dbReference>